<dbReference type="Gene3D" id="3.90.1150.30">
    <property type="match status" value="1"/>
</dbReference>
<dbReference type="InterPro" id="IPR038056">
    <property type="entry name" value="YjbR-like_sf"/>
</dbReference>
<proteinExistence type="predicted"/>
<comment type="caution">
    <text evidence="1">The sequence shown here is derived from an EMBL/GenBank/DDBJ whole genome shotgun (WGS) entry which is preliminary data.</text>
</comment>
<gene>
    <name evidence="1" type="ORF">ACFYV7_02515</name>
</gene>
<dbReference type="SUPFAM" id="SSF142906">
    <property type="entry name" value="YjbR-like"/>
    <property type="match status" value="1"/>
</dbReference>
<keyword evidence="2" id="KW-1185">Reference proteome</keyword>
<accession>A0ABW6QLQ0</accession>
<evidence type="ECO:0000313" key="1">
    <source>
        <dbReference type="EMBL" id="MFF3221645.1"/>
    </source>
</evidence>
<dbReference type="GO" id="GO:0003677">
    <property type="term" value="F:DNA binding"/>
    <property type="evidence" value="ECO:0007669"/>
    <property type="project" value="UniProtKB-KW"/>
</dbReference>
<keyword evidence="1" id="KW-0238">DNA-binding</keyword>
<protein>
    <submittedName>
        <fullName evidence="1">MmcQ/YjbR family DNA-binding protein</fullName>
    </submittedName>
</protein>
<dbReference type="EMBL" id="JBIAPI010000001">
    <property type="protein sequence ID" value="MFF3221645.1"/>
    <property type="molecule type" value="Genomic_DNA"/>
</dbReference>
<evidence type="ECO:0000313" key="2">
    <source>
        <dbReference type="Proteomes" id="UP001601948"/>
    </source>
</evidence>
<organism evidence="1 2">
    <name type="scientific">Nocardia suismassiliense</name>
    <dbReference type="NCBI Taxonomy" id="2077092"/>
    <lineage>
        <taxon>Bacteria</taxon>
        <taxon>Bacillati</taxon>
        <taxon>Actinomycetota</taxon>
        <taxon>Actinomycetes</taxon>
        <taxon>Mycobacteriales</taxon>
        <taxon>Nocardiaceae</taxon>
        <taxon>Nocardia</taxon>
    </lineage>
</organism>
<dbReference type="InterPro" id="IPR058532">
    <property type="entry name" value="YjbR/MT2646/Rv2570-like"/>
</dbReference>
<dbReference type="Proteomes" id="UP001601948">
    <property type="component" value="Unassembled WGS sequence"/>
</dbReference>
<name>A0ABW6QLQ0_9NOCA</name>
<sequence>MAVQSDEFFRIVGTLADVQPTKGEKYTSYKVRGKLFGYYWPRTQTVGLKQTLSEQKALVSERPEVFEEQFAAGGFGWVVVHLSGIDADELAELVFEAWRLSAPEELVAEVPDLPPVPARHAPIGSPSAFDAGLVGIERAVDSG</sequence>
<reference evidence="1 2" key="1">
    <citation type="submission" date="2024-10" db="EMBL/GenBank/DDBJ databases">
        <title>The Natural Products Discovery Center: Release of the First 8490 Sequenced Strains for Exploring Actinobacteria Biosynthetic Diversity.</title>
        <authorList>
            <person name="Kalkreuter E."/>
            <person name="Kautsar S.A."/>
            <person name="Yang D."/>
            <person name="Bader C.D."/>
            <person name="Teijaro C.N."/>
            <person name="Fluegel L."/>
            <person name="Davis C.M."/>
            <person name="Simpson J.R."/>
            <person name="Lauterbach L."/>
            <person name="Steele A.D."/>
            <person name="Gui C."/>
            <person name="Meng S."/>
            <person name="Li G."/>
            <person name="Viehrig K."/>
            <person name="Ye F."/>
            <person name="Su P."/>
            <person name="Kiefer A.F."/>
            <person name="Nichols A."/>
            <person name="Cepeda A.J."/>
            <person name="Yan W."/>
            <person name="Fan B."/>
            <person name="Jiang Y."/>
            <person name="Adhikari A."/>
            <person name="Zheng C.-J."/>
            <person name="Schuster L."/>
            <person name="Cowan T.M."/>
            <person name="Smanski M.J."/>
            <person name="Chevrette M.G."/>
            <person name="De Carvalho L.P.S."/>
            <person name="Shen B."/>
        </authorList>
    </citation>
    <scope>NUCLEOTIDE SEQUENCE [LARGE SCALE GENOMIC DNA]</scope>
    <source>
        <strain evidence="1 2">NPDC003040</strain>
    </source>
</reference>
<dbReference type="RefSeq" id="WP_387712868.1">
    <property type="nucleotide sequence ID" value="NZ_JBIAPI010000001.1"/>
</dbReference>
<dbReference type="Pfam" id="PF04237">
    <property type="entry name" value="YjbR"/>
    <property type="match status" value="1"/>
</dbReference>